<dbReference type="PANTHER" id="PTHR34825:SF2">
    <property type="entry name" value="AAA-ATPASE-LIKE DOMAIN-CONTAINING PROTEIN"/>
    <property type="match status" value="1"/>
</dbReference>
<dbReference type="InterPro" id="IPR012547">
    <property type="entry name" value="PDDEXK_9"/>
</dbReference>
<protein>
    <submittedName>
        <fullName evidence="2">Protein containing DUF1703</fullName>
    </submittedName>
</protein>
<evidence type="ECO:0000259" key="1">
    <source>
        <dbReference type="Pfam" id="PF09820"/>
    </source>
</evidence>
<feature type="domain" description="AAA-ATPase-like" evidence="1">
    <location>
        <begin position="7"/>
        <end position="226"/>
    </location>
</feature>
<dbReference type="EMBL" id="LUTY01003116">
    <property type="protein sequence ID" value="OAD18720.1"/>
    <property type="molecule type" value="Genomic_DNA"/>
</dbReference>
<dbReference type="PANTHER" id="PTHR34825">
    <property type="entry name" value="CONSERVED PROTEIN, WITH A WEAK D-GALACTARATE DEHYDRATASE/ALTRONATE HYDROLASE DOMAIN"/>
    <property type="match status" value="1"/>
</dbReference>
<sequence>MKKRILYGVADYEEIVRKNGYFVDKTLYIEKLELIENPVFLRPRRFGKSLLCQMLKCYYDVSQKEDFERLFGQTYIGQHPTPLHNSFFVLHLNFSTVDPNGTIEEIKESFDENCNLRMKALVGRNQQWFKGQISIDVKDKMLFNLQWLLNVLQENKDLPRLYVIIDEYDNFANKLITSHKDSLYRQLTGDESFLKTFFKTLKEGRETGTITNVFVTGVLPLAIDDMASGYNIANFITLQTKFEQMLGFTQREMEQLLDEVYRDYEIEPATRQEVEAVLKNHYDGYRFVTPEGEALYNPTLVMYFLKQLCDEKIIPKRLIDLNLRTDISWVRRLTASNPKNAEEFVDQLTLYNKIPFDEVLLVEKFNLFQFFEKGFFPISFFYLGMLTKQDDFYLKLPNLNMQQIFVEYFNEIHHIDVSTQYAEIMQRFVNAPKLEQLFAGYWEHYVSQLPEAIFQQVNENFYRTTFFELCSRYLSRWFTWHVERSYPQGKSDLEFVGKYHEKFAGLRWVIEFKYYSNTELKKSKSSIKNWKLQEKDTRQIAGYVEGLKKEYPEAHISQFVIYCFGNQGFRVFAV</sequence>
<comment type="caution">
    <text evidence="2">The sequence shown here is derived from an EMBL/GenBank/DDBJ whole genome shotgun (WGS) entry which is preliminary data.</text>
</comment>
<dbReference type="Pfam" id="PF08011">
    <property type="entry name" value="PDDEXK_9"/>
    <property type="match status" value="1"/>
</dbReference>
<proteinExistence type="predicted"/>
<reference evidence="2 3" key="1">
    <citation type="submission" date="2016-05" db="EMBL/GenBank/DDBJ databases">
        <title>Single-cell genome of chain-forming Candidatus Thiomargarita nelsonii and comparison to other large sulfur-oxidizing bacteria.</title>
        <authorList>
            <person name="Winkel M."/>
            <person name="Salman V."/>
            <person name="Woyke T."/>
            <person name="Schulz-Vogt H."/>
            <person name="Richter M."/>
            <person name="Flood B."/>
            <person name="Bailey J."/>
            <person name="Amann R."/>
            <person name="Mussmann M."/>
        </authorList>
    </citation>
    <scope>NUCLEOTIDE SEQUENCE [LARGE SCALE GENOMIC DNA]</scope>
    <source>
        <strain evidence="2 3">THI036</strain>
    </source>
</reference>
<keyword evidence="3" id="KW-1185">Reference proteome</keyword>
<dbReference type="InterPro" id="IPR018631">
    <property type="entry name" value="AAA-ATPase-like_dom"/>
</dbReference>
<dbReference type="AlphaFoldDB" id="A0A176RSI8"/>
<gene>
    <name evidence="2" type="ORF">THIOM_005677</name>
</gene>
<dbReference type="PATRIC" id="fig|1003181.4.peg.7528"/>
<name>A0A176RSI8_9GAMM</name>
<organism evidence="2 3">
    <name type="scientific">Candidatus Thiomargarita nelsonii</name>
    <dbReference type="NCBI Taxonomy" id="1003181"/>
    <lineage>
        <taxon>Bacteria</taxon>
        <taxon>Pseudomonadati</taxon>
        <taxon>Pseudomonadota</taxon>
        <taxon>Gammaproteobacteria</taxon>
        <taxon>Thiotrichales</taxon>
        <taxon>Thiotrichaceae</taxon>
        <taxon>Thiomargarita</taxon>
    </lineage>
</organism>
<dbReference type="Proteomes" id="UP000076962">
    <property type="component" value="Unassembled WGS sequence"/>
</dbReference>
<evidence type="ECO:0000313" key="3">
    <source>
        <dbReference type="Proteomes" id="UP000076962"/>
    </source>
</evidence>
<evidence type="ECO:0000313" key="2">
    <source>
        <dbReference type="EMBL" id="OAD18720.1"/>
    </source>
</evidence>
<dbReference type="Pfam" id="PF09820">
    <property type="entry name" value="AAA-ATPase_like"/>
    <property type="match status" value="1"/>
</dbReference>
<accession>A0A176RSI8</accession>